<dbReference type="SUPFAM" id="SSF52029">
    <property type="entry name" value="GroEL apical domain-like"/>
    <property type="match status" value="1"/>
</dbReference>
<dbReference type="NCBIfam" id="TIGR02348">
    <property type="entry name" value="GroEL"/>
    <property type="match status" value="1"/>
</dbReference>
<evidence type="ECO:0000256" key="1">
    <source>
        <dbReference type="ARBA" id="ARBA00006607"/>
    </source>
</evidence>
<keyword evidence="3" id="KW-0413">Isomerase</keyword>
<evidence type="ECO:0000256" key="4">
    <source>
        <dbReference type="RuleBase" id="RU000418"/>
    </source>
</evidence>
<comment type="subunit">
    <text evidence="3 5">Forms a cylinder of 14 subunits composed of two heptameric rings stacked back-to-back. Interacts with the co-chaperonin GroES.</text>
</comment>
<evidence type="ECO:0000313" key="6">
    <source>
        <dbReference type="EMBL" id="MDB7083459.1"/>
    </source>
</evidence>
<gene>
    <name evidence="3 6" type="primary">groL</name>
    <name evidence="3" type="synonym">groEL</name>
    <name evidence="6" type="ORF">PM738_06585</name>
</gene>
<dbReference type="NCBIfam" id="NF009488">
    <property type="entry name" value="PRK12850.1"/>
    <property type="match status" value="1"/>
</dbReference>
<keyword evidence="3" id="KW-0547">Nucleotide-binding</keyword>
<name>A0AB35IGL5_9FIRM</name>
<dbReference type="HAMAP" id="MF_00600">
    <property type="entry name" value="CH60"/>
    <property type="match status" value="1"/>
</dbReference>
<dbReference type="GO" id="GO:0016853">
    <property type="term" value="F:isomerase activity"/>
    <property type="evidence" value="ECO:0007669"/>
    <property type="project" value="UniProtKB-KW"/>
</dbReference>
<dbReference type="GO" id="GO:0005524">
    <property type="term" value="F:ATP binding"/>
    <property type="evidence" value="ECO:0007669"/>
    <property type="project" value="UniProtKB-UniRule"/>
</dbReference>
<feature type="binding site" evidence="3">
    <location>
        <position position="494"/>
    </location>
    <ligand>
        <name>ATP</name>
        <dbReference type="ChEBI" id="CHEBI:30616"/>
    </ligand>
</feature>
<organism evidence="6 7">
    <name type="scientific">Thomasclavelia ramosa</name>
    <dbReference type="NCBI Taxonomy" id="1547"/>
    <lineage>
        <taxon>Bacteria</taxon>
        <taxon>Bacillati</taxon>
        <taxon>Bacillota</taxon>
        <taxon>Erysipelotrichia</taxon>
        <taxon>Erysipelotrichales</taxon>
        <taxon>Coprobacillaceae</taxon>
        <taxon>Thomasclavelia</taxon>
    </lineage>
</organism>
<dbReference type="FunFam" id="3.50.7.10:FF:000001">
    <property type="entry name" value="60 kDa chaperonin"/>
    <property type="match status" value="1"/>
</dbReference>
<dbReference type="NCBIfam" id="NF009489">
    <property type="entry name" value="PRK12851.1"/>
    <property type="match status" value="1"/>
</dbReference>
<dbReference type="InterPro" id="IPR027413">
    <property type="entry name" value="GROEL-like_equatorial_sf"/>
</dbReference>
<comment type="caution">
    <text evidence="3">Lacks conserved residue(s) required for the propagation of feature annotation.</text>
</comment>
<keyword evidence="3" id="KW-0067">ATP-binding</keyword>
<dbReference type="RefSeq" id="WP_270372362.1">
    <property type="nucleotide sequence ID" value="NZ_JAQDLY010000009.1"/>
</dbReference>
<dbReference type="Pfam" id="PF00118">
    <property type="entry name" value="Cpn60_TCP1"/>
    <property type="match status" value="1"/>
</dbReference>
<dbReference type="InterPro" id="IPR027409">
    <property type="entry name" value="GroEL-like_apical_dom_sf"/>
</dbReference>
<dbReference type="Gene3D" id="3.30.260.10">
    <property type="entry name" value="TCP-1-like chaperonin intermediate domain"/>
    <property type="match status" value="1"/>
</dbReference>
<reference evidence="6" key="1">
    <citation type="submission" date="2023-01" db="EMBL/GenBank/DDBJ databases">
        <title>Human gut microbiome strain richness.</title>
        <authorList>
            <person name="Chen-Liaw A."/>
        </authorList>
    </citation>
    <scope>NUCLEOTIDE SEQUENCE</scope>
    <source>
        <strain evidence="6">1001217st2_G6_1001217B_191108</strain>
    </source>
</reference>
<evidence type="ECO:0000256" key="3">
    <source>
        <dbReference type="HAMAP-Rule" id="MF_00600"/>
    </source>
</evidence>
<dbReference type="NCBIfam" id="NF009487">
    <property type="entry name" value="PRK12849.1"/>
    <property type="match status" value="1"/>
</dbReference>
<comment type="similarity">
    <text evidence="1 3 4">Belongs to the chaperonin (HSP60) family.</text>
</comment>
<dbReference type="GO" id="GO:0051082">
    <property type="term" value="F:unfolded protein binding"/>
    <property type="evidence" value="ECO:0007669"/>
    <property type="project" value="UniProtKB-UniRule"/>
</dbReference>
<evidence type="ECO:0000256" key="2">
    <source>
        <dbReference type="ARBA" id="ARBA00023186"/>
    </source>
</evidence>
<dbReference type="EC" id="5.6.1.7" evidence="3"/>
<dbReference type="Gene3D" id="3.50.7.10">
    <property type="entry name" value="GroEL"/>
    <property type="match status" value="1"/>
</dbReference>
<feature type="binding site" evidence="3">
    <location>
        <begin position="29"/>
        <end position="32"/>
    </location>
    <ligand>
        <name>ATP</name>
        <dbReference type="ChEBI" id="CHEBI:30616"/>
    </ligand>
</feature>
<sequence>MAKEVRFSSDARKSMLKGVNTLADAVCITLGPKGRNVVLEKSYGSPLITNDGVSIAKEIELEDKFENMGAKLVYEVANNTNDVAGDGTTTATILARNMINSGMKAVDKGCNPVLMREGIEYASKEVAKTILKNSRKVETSGDVASVATISAGSKEIGDLIAEAMDKVGRDGIINVDESNGFDNELEISEGMQYDKGYVSPYMVSDREKMQVELENPYVLVTNHKINNLQEILPVLEQVLKTNKPLLLIAEDYENEVISTLVLNKLRGTFNVVATKAPGFGDNQKEMLQDIAALTGAKLYNKDLNMKLEELQLEELGTIKKVIVTKDNTTMISGNEENSELKARIEEIKTRVASSTSDYDKKQFQERLGKLTNGVATIKVGATTESELKEKKLRIEDALNATKAAVAEGIVIGGGAALVEAYKELKPVLKNDNVDVQKGINIVMEALLSPICQIAENAGYNSEDIVDMQKSAAKNQGFDAKNGEWVDMFDKGIIDPTKVTRSALLNAASISALFITTEAGVAEIKSETPEAPMMPNQMY</sequence>
<dbReference type="SUPFAM" id="SSF48592">
    <property type="entry name" value="GroEL equatorial domain-like"/>
    <property type="match status" value="1"/>
</dbReference>
<dbReference type="GO" id="GO:0042026">
    <property type="term" value="P:protein refolding"/>
    <property type="evidence" value="ECO:0007669"/>
    <property type="project" value="UniProtKB-UniRule"/>
</dbReference>
<keyword evidence="3" id="KW-0963">Cytoplasm</keyword>
<dbReference type="PRINTS" id="PR00298">
    <property type="entry name" value="CHAPERONIN60"/>
</dbReference>
<dbReference type="GO" id="GO:0005737">
    <property type="term" value="C:cytoplasm"/>
    <property type="evidence" value="ECO:0007669"/>
    <property type="project" value="UniProtKB-SubCell"/>
</dbReference>
<evidence type="ECO:0000313" key="7">
    <source>
        <dbReference type="Proteomes" id="UP001211987"/>
    </source>
</evidence>
<comment type="caution">
    <text evidence="6">The sequence shown here is derived from an EMBL/GenBank/DDBJ whole genome shotgun (WGS) entry which is preliminary data.</text>
</comment>
<feature type="binding site" evidence="3">
    <location>
        <position position="413"/>
    </location>
    <ligand>
        <name>ATP</name>
        <dbReference type="ChEBI" id="CHEBI:30616"/>
    </ligand>
</feature>
<keyword evidence="2 3" id="KW-0143">Chaperone</keyword>
<dbReference type="PANTHER" id="PTHR45633">
    <property type="entry name" value="60 KDA HEAT SHOCK PROTEIN, MITOCHONDRIAL"/>
    <property type="match status" value="1"/>
</dbReference>
<dbReference type="GO" id="GO:0140662">
    <property type="term" value="F:ATP-dependent protein folding chaperone"/>
    <property type="evidence" value="ECO:0007669"/>
    <property type="project" value="InterPro"/>
</dbReference>
<feature type="binding site" evidence="3">
    <location>
        <begin position="86"/>
        <end position="90"/>
    </location>
    <ligand>
        <name>ATP</name>
        <dbReference type="ChEBI" id="CHEBI:30616"/>
    </ligand>
</feature>
<dbReference type="InterPro" id="IPR001844">
    <property type="entry name" value="Cpn60/GroEL"/>
</dbReference>
<comment type="subcellular location">
    <subcellularLocation>
        <location evidence="3">Cytoplasm</location>
    </subcellularLocation>
</comment>
<dbReference type="SUPFAM" id="SSF54849">
    <property type="entry name" value="GroEL-intermediate domain like"/>
    <property type="match status" value="1"/>
</dbReference>
<dbReference type="EMBL" id="JAQLKE010000008">
    <property type="protein sequence ID" value="MDB7083459.1"/>
    <property type="molecule type" value="Genomic_DNA"/>
</dbReference>
<dbReference type="InterPro" id="IPR027410">
    <property type="entry name" value="TCP-1-like_intermed_sf"/>
</dbReference>
<dbReference type="Gene3D" id="1.10.560.10">
    <property type="entry name" value="GroEL-like equatorial domain"/>
    <property type="match status" value="1"/>
</dbReference>
<accession>A0AB35IGL5</accession>
<comment type="function">
    <text evidence="3 5">Together with its co-chaperonin GroES, plays an essential role in assisting protein folding. The GroEL-GroES system forms a nano-cage that allows encapsulation of the non-native substrate proteins and provides a physical environment optimized to promote and accelerate protein folding.</text>
</comment>
<dbReference type="AlphaFoldDB" id="A0AB35IGL5"/>
<evidence type="ECO:0000256" key="5">
    <source>
        <dbReference type="RuleBase" id="RU000419"/>
    </source>
</evidence>
<dbReference type="Proteomes" id="UP001211987">
    <property type="component" value="Unassembled WGS sequence"/>
</dbReference>
<dbReference type="NCBIfam" id="NF000592">
    <property type="entry name" value="PRK00013.1"/>
    <property type="match status" value="1"/>
</dbReference>
<protein>
    <recommendedName>
        <fullName evidence="3">Chaperonin GroEL</fullName>
        <ecNumber evidence="3">5.6.1.7</ecNumber>
    </recommendedName>
    <alternativeName>
        <fullName evidence="3">60 kDa chaperonin</fullName>
    </alternativeName>
    <alternativeName>
        <fullName evidence="3">Chaperonin-60</fullName>
        <shortName evidence="3">Cpn60</shortName>
    </alternativeName>
</protein>
<dbReference type="CDD" id="cd03344">
    <property type="entry name" value="GroEL"/>
    <property type="match status" value="1"/>
</dbReference>
<proteinExistence type="inferred from homology"/>
<dbReference type="InterPro" id="IPR002423">
    <property type="entry name" value="Cpn60/GroEL/TCP-1"/>
</dbReference>